<keyword evidence="5" id="KW-0716">Sensory transduction</keyword>
<dbReference type="InterPro" id="IPR000014">
    <property type="entry name" value="PAS"/>
</dbReference>
<keyword evidence="6" id="KW-0285">Flavoprotein</keyword>
<dbReference type="PANTHER" id="PTHR41523">
    <property type="entry name" value="TWO-COMPONENT SYSTEM SENSOR PROTEIN"/>
    <property type="match status" value="1"/>
</dbReference>
<evidence type="ECO:0000256" key="3">
    <source>
        <dbReference type="ARBA" id="ARBA00022543"/>
    </source>
</evidence>
<keyword evidence="16" id="KW-1133">Transmembrane helix</keyword>
<dbReference type="Pfam" id="PF08448">
    <property type="entry name" value="PAS_4"/>
    <property type="match status" value="1"/>
</dbReference>
<dbReference type="PROSITE" id="PS50113">
    <property type="entry name" value="PAC"/>
    <property type="match status" value="3"/>
</dbReference>
<dbReference type="GO" id="GO:0009881">
    <property type="term" value="F:photoreceptor activity"/>
    <property type="evidence" value="ECO:0007669"/>
    <property type="project" value="UniProtKB-KW"/>
</dbReference>
<keyword evidence="16" id="KW-0472">Membrane</keyword>
<feature type="transmembrane region" description="Helical" evidence="16">
    <location>
        <begin position="217"/>
        <end position="241"/>
    </location>
</feature>
<evidence type="ECO:0000256" key="15">
    <source>
        <dbReference type="ARBA" id="ARBA00023170"/>
    </source>
</evidence>
<evidence type="ECO:0000256" key="11">
    <source>
        <dbReference type="ARBA" id="ARBA00022777"/>
    </source>
</evidence>
<dbReference type="Proteomes" id="UP000182063">
    <property type="component" value="Chromosome"/>
</dbReference>
<dbReference type="InterPro" id="IPR013655">
    <property type="entry name" value="PAS_fold_3"/>
</dbReference>
<evidence type="ECO:0000256" key="16">
    <source>
        <dbReference type="SAM" id="Phobius"/>
    </source>
</evidence>
<keyword evidence="4" id="KW-0597">Phosphoprotein</keyword>
<dbReference type="SMART" id="SM00086">
    <property type="entry name" value="PAC"/>
    <property type="match status" value="3"/>
</dbReference>
<evidence type="ECO:0000256" key="5">
    <source>
        <dbReference type="ARBA" id="ARBA00022606"/>
    </source>
</evidence>
<dbReference type="InterPro" id="IPR000700">
    <property type="entry name" value="PAS-assoc_C"/>
</dbReference>
<dbReference type="GO" id="GO:0005524">
    <property type="term" value="F:ATP binding"/>
    <property type="evidence" value="ECO:0007669"/>
    <property type="project" value="UniProtKB-KW"/>
</dbReference>
<evidence type="ECO:0000256" key="1">
    <source>
        <dbReference type="ARBA" id="ARBA00000085"/>
    </source>
</evidence>
<sequence length="854" mass="92955">MRLALCGGLVVLGFLVLIGWSLGMETLKSVIPGQSTMKVNTAIGFVLVGFGLAAAGRRESGAAVIAVSCGAAAFLLGLLTMVEYLAHTDIGIDQAFLPDKGTLTGSGFPGRMSPLTATAWMGLGPAILLLSLARKSVWLMVAHLLAAYAGFVAFVASAGYAFGGTTFWLINDYTAIAIHTAIGLLVAVAAALMTHPETGWLREVSGSPSAWALLSRFLPVAAILPIALGFMLMLGVGVGAYNVEFGFSLFAPMTALALVWVTVRIGREMRDSEFAMREYQEQLAAFISQTMAGFSEVDLNGVFTAVNDRFCEIVGRTREELLGLNLLDITHPDDRPRNKIVFQRAVVEGTPYAHEKRYVRPDGSAVWVNNSVSVSRRANGEPYGVLAVSIDVTERRRAEETLRKNAESVRLAIEGAGMATWELDSSSLSGEWSPNRFDILGFARTPDLRGGFEDWIGRVHPEDVELARGAVDRCLMEGVPFNIEYRIFRADTGEERWLQSHCSRFGNGGEEGARLLGVSFDITERKHAEAALQESEWRFRTIFEQANDYIFTADLDQRVTSCNPAVCAALGYTEEEALGKSFAHFVGADGFEQTTAMLNRKVQRGGSTRHTIAVNTKDGRRLIWEINSRLMTDASGQPTGLHAIARDVTEARQFEEHQRLLIDELNHRVKNTLAIVQAMAQQTFKGDARLRAASEVFQGRLSALSTAHNILVRDRWSPASLTQIVRDVVKPHSGADERVRIEGPDVTIPPKTAITLALAVHELCTNAAKYGALSTPGGEVHIGWDVMRADGQIRLRMKWVERGGPPVTPPARRGFGTRMIERGLAAELGGKAEILFKPEGLECVVDAVLTEGQG</sequence>
<dbReference type="CDD" id="cd16936">
    <property type="entry name" value="HATPase_RsbW-like"/>
    <property type="match status" value="1"/>
</dbReference>
<dbReference type="EC" id="2.7.13.3" evidence="2"/>
<evidence type="ECO:0000256" key="7">
    <source>
        <dbReference type="ARBA" id="ARBA00022643"/>
    </source>
</evidence>
<dbReference type="Pfam" id="PF08447">
    <property type="entry name" value="PAS_3"/>
    <property type="match status" value="2"/>
</dbReference>
<reference evidence="20" key="1">
    <citation type="submission" date="2016-11" db="EMBL/GenBank/DDBJ databases">
        <title>Complete Genome Sequence of alachlor-degrading Sphingomonas sp. strain JJ-A5.</title>
        <authorList>
            <person name="Lee H."/>
            <person name="Ka J.-O."/>
        </authorList>
    </citation>
    <scope>NUCLEOTIDE SEQUENCE [LARGE SCALE GENOMIC DNA]</scope>
    <source>
        <strain evidence="20">JJ-A5</strain>
    </source>
</reference>
<feature type="transmembrane region" description="Helical" evidence="16">
    <location>
        <begin position="62"/>
        <end position="82"/>
    </location>
</feature>
<feature type="transmembrane region" description="Helical" evidence="16">
    <location>
        <begin position="247"/>
        <end position="266"/>
    </location>
</feature>
<dbReference type="CDD" id="cd00130">
    <property type="entry name" value="PAS"/>
    <property type="match status" value="3"/>
</dbReference>
<dbReference type="SUPFAM" id="SSF55785">
    <property type="entry name" value="PYP-like sensor domain (PAS domain)"/>
    <property type="match status" value="3"/>
</dbReference>
<dbReference type="AlphaFoldDB" id="A0A1L3ZV07"/>
<accession>A0A1L3ZV07</accession>
<gene>
    <name evidence="19" type="ORF">BSL82_09250</name>
</gene>
<dbReference type="SMART" id="SM00911">
    <property type="entry name" value="HWE_HK"/>
    <property type="match status" value="1"/>
</dbReference>
<organism evidence="19 20">
    <name type="scientific">Tardibacter chloracetimidivorans</name>
    <dbReference type="NCBI Taxonomy" id="1921510"/>
    <lineage>
        <taxon>Bacteria</taxon>
        <taxon>Pseudomonadati</taxon>
        <taxon>Pseudomonadota</taxon>
        <taxon>Alphaproteobacteria</taxon>
        <taxon>Sphingomonadales</taxon>
        <taxon>Sphingomonadaceae</taxon>
        <taxon>Tardibacter</taxon>
    </lineage>
</organism>
<comment type="catalytic activity">
    <reaction evidence="1">
        <text>ATP + protein L-histidine = ADP + protein N-phospho-L-histidine.</text>
        <dbReference type="EC" id="2.7.13.3"/>
    </reaction>
</comment>
<keyword evidence="7" id="KW-0288">FMN</keyword>
<feature type="domain" description="PAC" evidence="18">
    <location>
        <begin position="352"/>
        <end position="404"/>
    </location>
</feature>
<evidence type="ECO:0000259" key="17">
    <source>
        <dbReference type="PROSITE" id="PS50112"/>
    </source>
</evidence>
<evidence type="ECO:0000313" key="19">
    <source>
        <dbReference type="EMBL" id="API59471.1"/>
    </source>
</evidence>
<dbReference type="NCBIfam" id="TIGR00229">
    <property type="entry name" value="sensory_box"/>
    <property type="match status" value="3"/>
</dbReference>
<evidence type="ECO:0000256" key="8">
    <source>
        <dbReference type="ARBA" id="ARBA00022679"/>
    </source>
</evidence>
<protein>
    <recommendedName>
        <fullName evidence="2">histidine kinase</fullName>
        <ecNumber evidence="2">2.7.13.3</ecNumber>
    </recommendedName>
</protein>
<dbReference type="Gene3D" id="3.30.450.20">
    <property type="entry name" value="PAS domain"/>
    <property type="match status" value="3"/>
</dbReference>
<feature type="domain" description="PAS" evidence="17">
    <location>
        <begin position="535"/>
        <end position="605"/>
    </location>
</feature>
<keyword evidence="14" id="KW-0843">Virulence</keyword>
<feature type="domain" description="PAC" evidence="18">
    <location>
        <begin position="481"/>
        <end position="534"/>
    </location>
</feature>
<evidence type="ECO:0000256" key="6">
    <source>
        <dbReference type="ARBA" id="ARBA00022630"/>
    </source>
</evidence>
<evidence type="ECO:0000256" key="14">
    <source>
        <dbReference type="ARBA" id="ARBA00023026"/>
    </source>
</evidence>
<evidence type="ECO:0000259" key="18">
    <source>
        <dbReference type="PROSITE" id="PS50113"/>
    </source>
</evidence>
<proteinExistence type="predicted"/>
<dbReference type="PROSITE" id="PS50112">
    <property type="entry name" value="PAS"/>
    <property type="match status" value="2"/>
</dbReference>
<feature type="domain" description="PAS" evidence="17">
    <location>
        <begin position="279"/>
        <end position="349"/>
    </location>
</feature>
<keyword evidence="9" id="KW-0677">Repeat</keyword>
<name>A0A1L3ZV07_9SPHN</name>
<dbReference type="InterPro" id="IPR035965">
    <property type="entry name" value="PAS-like_dom_sf"/>
</dbReference>
<evidence type="ECO:0000256" key="2">
    <source>
        <dbReference type="ARBA" id="ARBA00012438"/>
    </source>
</evidence>
<keyword evidence="15" id="KW-0675">Receptor</keyword>
<evidence type="ECO:0000256" key="9">
    <source>
        <dbReference type="ARBA" id="ARBA00022737"/>
    </source>
</evidence>
<keyword evidence="20" id="KW-1185">Reference proteome</keyword>
<evidence type="ECO:0000256" key="10">
    <source>
        <dbReference type="ARBA" id="ARBA00022741"/>
    </source>
</evidence>
<dbReference type="InterPro" id="IPR036890">
    <property type="entry name" value="HATPase_C_sf"/>
</dbReference>
<evidence type="ECO:0000256" key="13">
    <source>
        <dbReference type="ARBA" id="ARBA00022991"/>
    </source>
</evidence>
<feature type="transmembrane region" description="Helical" evidence="16">
    <location>
        <begin position="176"/>
        <end position="196"/>
    </location>
</feature>
<dbReference type="STRING" id="1921510.BSL82_09250"/>
<keyword evidence="8" id="KW-0808">Transferase</keyword>
<dbReference type="SMART" id="SM00091">
    <property type="entry name" value="PAS"/>
    <property type="match status" value="3"/>
</dbReference>
<dbReference type="InterPro" id="IPR013656">
    <property type="entry name" value="PAS_4"/>
</dbReference>
<keyword evidence="10" id="KW-0547">Nucleotide-binding</keyword>
<dbReference type="Gene3D" id="2.10.70.100">
    <property type="match status" value="1"/>
</dbReference>
<dbReference type="KEGG" id="sphj:BSL82_09250"/>
<dbReference type="InterPro" id="IPR001610">
    <property type="entry name" value="PAC"/>
</dbReference>
<evidence type="ECO:0000313" key="20">
    <source>
        <dbReference type="Proteomes" id="UP000182063"/>
    </source>
</evidence>
<dbReference type="Gene3D" id="3.30.565.10">
    <property type="entry name" value="Histidine kinase-like ATPase, C-terminal domain"/>
    <property type="match status" value="1"/>
</dbReference>
<dbReference type="EMBL" id="CP018221">
    <property type="protein sequence ID" value="API59471.1"/>
    <property type="molecule type" value="Genomic_DNA"/>
</dbReference>
<evidence type="ECO:0000256" key="4">
    <source>
        <dbReference type="ARBA" id="ARBA00022553"/>
    </source>
</evidence>
<feature type="transmembrane region" description="Helical" evidence="16">
    <location>
        <begin position="39"/>
        <end position="55"/>
    </location>
</feature>
<dbReference type="InterPro" id="IPR011102">
    <property type="entry name" value="Sig_transdc_His_kinase_HWE"/>
</dbReference>
<dbReference type="PANTHER" id="PTHR41523:SF7">
    <property type="entry name" value="HISTIDINE KINASE"/>
    <property type="match status" value="1"/>
</dbReference>
<keyword evidence="13" id="KW-0157">Chromophore</keyword>
<keyword evidence="3" id="KW-0600">Photoreceptor protein</keyword>
<evidence type="ECO:0000256" key="12">
    <source>
        <dbReference type="ARBA" id="ARBA00022840"/>
    </source>
</evidence>
<dbReference type="Pfam" id="PF07536">
    <property type="entry name" value="HWE_HK"/>
    <property type="match status" value="1"/>
</dbReference>
<feature type="domain" description="PAC" evidence="18">
    <location>
        <begin position="608"/>
        <end position="660"/>
    </location>
</feature>
<keyword evidence="12" id="KW-0067">ATP-binding</keyword>
<keyword evidence="11" id="KW-0418">Kinase</keyword>
<keyword evidence="16" id="KW-0812">Transmembrane</keyword>
<dbReference type="GO" id="GO:0004673">
    <property type="term" value="F:protein histidine kinase activity"/>
    <property type="evidence" value="ECO:0007669"/>
    <property type="project" value="UniProtKB-EC"/>
</dbReference>
<feature type="transmembrane region" description="Helical" evidence="16">
    <location>
        <begin position="145"/>
        <end position="170"/>
    </location>
</feature>